<dbReference type="RefSeq" id="WP_190258473.1">
    <property type="nucleotide sequence ID" value="NZ_QFGA01000002.1"/>
</dbReference>
<gene>
    <name evidence="4" type="ORF">Psch_02766</name>
</gene>
<feature type="signal peptide" evidence="2">
    <location>
        <begin position="1"/>
        <end position="28"/>
    </location>
</feature>
<keyword evidence="2" id="KW-0732">Signal</keyword>
<accession>A0A4Y7R9T9</accession>
<evidence type="ECO:0000256" key="2">
    <source>
        <dbReference type="SAM" id="SignalP"/>
    </source>
</evidence>
<feature type="region of interest" description="Disordered" evidence="1">
    <location>
        <begin position="212"/>
        <end position="233"/>
    </location>
</feature>
<protein>
    <submittedName>
        <fullName evidence="4">Beta propeller domain protein</fullName>
    </submittedName>
</protein>
<dbReference type="Proteomes" id="UP000298324">
    <property type="component" value="Unassembled WGS sequence"/>
</dbReference>
<dbReference type="InterPro" id="IPR012854">
    <property type="entry name" value="Cu_amine_oxidase-like_N"/>
</dbReference>
<evidence type="ECO:0000256" key="1">
    <source>
        <dbReference type="SAM" id="MobiDB-lite"/>
    </source>
</evidence>
<comment type="caution">
    <text evidence="4">The sequence shown here is derived from an EMBL/GenBank/DDBJ whole genome shotgun (WGS) entry which is preliminary data.</text>
</comment>
<dbReference type="EMBL" id="QFGA01000002">
    <property type="protein sequence ID" value="TEB05725.1"/>
    <property type="molecule type" value="Genomic_DNA"/>
</dbReference>
<dbReference type="AlphaFoldDB" id="A0A4Y7R9T9"/>
<feature type="chain" id="PRO_5021229691" evidence="2">
    <location>
        <begin position="29"/>
        <end position="795"/>
    </location>
</feature>
<feature type="domain" description="Copper amine oxidase-like N-terminal" evidence="3">
    <location>
        <begin position="46"/>
        <end position="154"/>
    </location>
</feature>
<dbReference type="Pfam" id="PF07833">
    <property type="entry name" value="Cu_amine_oxidN1"/>
    <property type="match status" value="1"/>
</dbReference>
<feature type="compositionally biased region" description="Polar residues" evidence="1">
    <location>
        <begin position="212"/>
        <end position="222"/>
    </location>
</feature>
<evidence type="ECO:0000259" key="3">
    <source>
        <dbReference type="Pfam" id="PF07833"/>
    </source>
</evidence>
<dbReference type="Pfam" id="PF09826">
    <property type="entry name" value="Beta_propel"/>
    <property type="match status" value="1"/>
</dbReference>
<evidence type="ECO:0000313" key="5">
    <source>
        <dbReference type="Proteomes" id="UP000298324"/>
    </source>
</evidence>
<keyword evidence="5" id="KW-1185">Reference proteome</keyword>
<dbReference type="InterPro" id="IPR019198">
    <property type="entry name" value="Beta_propeller_containing"/>
</dbReference>
<reference evidence="4 5" key="1">
    <citation type="journal article" date="2018" name="Environ. Microbiol.">
        <title>Novel energy conservation strategies and behaviour of Pelotomaculum schinkii driving syntrophic propionate catabolism.</title>
        <authorList>
            <person name="Hidalgo-Ahumada C.A.P."/>
            <person name="Nobu M.K."/>
            <person name="Narihiro T."/>
            <person name="Tamaki H."/>
            <person name="Liu W.T."/>
            <person name="Kamagata Y."/>
            <person name="Stams A.J.M."/>
            <person name="Imachi H."/>
            <person name="Sousa D.Z."/>
        </authorList>
    </citation>
    <scope>NUCLEOTIDE SEQUENCE [LARGE SCALE GENOMIC DNA]</scope>
    <source>
        <strain evidence="4 5">HH</strain>
    </source>
</reference>
<proteinExistence type="predicted"/>
<evidence type="ECO:0000313" key="4">
    <source>
        <dbReference type="EMBL" id="TEB05725.1"/>
    </source>
</evidence>
<dbReference type="SUPFAM" id="SSF55383">
    <property type="entry name" value="Copper amine oxidase, domain N"/>
    <property type="match status" value="2"/>
</dbReference>
<dbReference type="InterPro" id="IPR036582">
    <property type="entry name" value="Mao_N_sf"/>
</dbReference>
<name>A0A4Y7R9T9_9FIRM</name>
<organism evidence="4 5">
    <name type="scientific">Pelotomaculum schinkii</name>
    <dbReference type="NCBI Taxonomy" id="78350"/>
    <lineage>
        <taxon>Bacteria</taxon>
        <taxon>Bacillati</taxon>
        <taxon>Bacillota</taxon>
        <taxon>Clostridia</taxon>
        <taxon>Eubacteriales</taxon>
        <taxon>Desulfotomaculaceae</taxon>
        <taxon>Pelotomaculum</taxon>
    </lineage>
</organism>
<sequence length="795" mass="87738">MKKLLPVGVLVLALTAAIILNQQRGASAAPDHNASFVVNQATFIADGQARAMDVVPFVEGNRTYVPARYLAYALGIPENGVIWDALNQSATLTSTDGKTIIITVGRAVLTVDGSEQAIDAPPLLKEGRIFLPVRWLAQALGYEVGWDEATSTVLVGPPGSIAHKPANEAAPLPSIGSYENLKDLLANAQSRSGGFYNEVLVDQALTLRAPQSANQKAESSATGAAAPQSDADYSKTNIQVEGVDEADIVKTDGVYIYQVNRERVVVTRAQPAADMTVAGTLDFTGKDFSPLEMYVDAKYLVVIGTTHSQVYEPMYKDERQKRIGIMPPYSRNTVKAIIYNIEDKSGIKQLRELELNGSYISSRKIGSSFYLVTNQHLYYSPGSEIENPRPLYRDTAVKDSFIEIDYPNIKCFPDFIQPGYLLVAGINLDQPDQEASVSSYLGSGDNIYASTANLYVAVTGYRQFKEADQELLPAPYSSNVTRIYRFTLSEGRVSYAAKGEAPGHILNQFSMDEHLGNFRIATTQGDIWRTDQYTSRNNVFIMDENLNITGRLENIAPGEKIYSARFIGDRGYLVTFKTVDPFFVLDLKDPGNPAILGALKIPGYSDYLHPYDENHVIGFGKDTVELSGGNAFSADESMAFYTGMKMALFDVTDVNNPVEMFRETIGDRGTDSELLHNHKALLFDKDKNLLAFPVRVMVVDDSQAAPDSAIPQYGTFAFQGAYVYNLDLTHGFSMKGKITHLSAEDYLKAGNYWYDSDKNVARILYINDDLYTLSNSYIAANRLDDLQEIKRLEIK</sequence>
<dbReference type="Gene3D" id="3.30.457.10">
    <property type="entry name" value="Copper amine oxidase-like, N-terminal domain"/>
    <property type="match status" value="2"/>
</dbReference>